<evidence type="ECO:0000256" key="6">
    <source>
        <dbReference type="ARBA" id="ARBA00022989"/>
    </source>
</evidence>
<keyword evidence="5 10" id="KW-0256">Endoplasmic reticulum</keyword>
<gene>
    <name evidence="11" type="ORF">CFOL_v3_34297</name>
</gene>
<dbReference type="InParanoid" id="A0A1Q3DEJ8"/>
<keyword evidence="6 10" id="KW-1133">Transmembrane helix</keyword>
<sequence>MDYRCVQCKFAVKTLFVQYSPGNIRLIKCENCKSVADEYIECEFMILLIDLILHKPKAYRHLLYNVLHQDTLNVEEGLLWKFACGFLLLDAYRFLLLKRNEEEWGSSVKYASSVWICQKMLMDIFFGNFLFFCMFSLSTKNLLNTSVGVSRYKELFLAIFVSSYFKIFLIAMMVWEFPASVIFIIDLFVLSSNIVALKVITESTMSRCVGACLSAHAVKFFASQIMLKVQGS</sequence>
<evidence type="ECO:0000256" key="7">
    <source>
        <dbReference type="ARBA" id="ARBA00023055"/>
    </source>
</evidence>
<dbReference type="GO" id="GO:0006665">
    <property type="term" value="P:sphingolipid metabolic process"/>
    <property type="evidence" value="ECO:0007669"/>
    <property type="project" value="UniProtKB-UniRule"/>
</dbReference>
<dbReference type="PANTHER" id="PTHR14467">
    <property type="entry name" value="ARV1"/>
    <property type="match status" value="1"/>
</dbReference>
<evidence type="ECO:0000313" key="12">
    <source>
        <dbReference type="Proteomes" id="UP000187406"/>
    </source>
</evidence>
<dbReference type="GO" id="GO:0016125">
    <property type="term" value="P:sterol metabolic process"/>
    <property type="evidence" value="ECO:0007669"/>
    <property type="project" value="UniProtKB-UniRule"/>
</dbReference>
<dbReference type="GO" id="GO:0032366">
    <property type="term" value="P:intracellular sterol transport"/>
    <property type="evidence" value="ECO:0007669"/>
    <property type="project" value="UniProtKB-UniRule"/>
</dbReference>
<dbReference type="PANTHER" id="PTHR14467:SF0">
    <property type="entry name" value="PROTEIN ARV1"/>
    <property type="match status" value="1"/>
</dbReference>
<evidence type="ECO:0000256" key="9">
    <source>
        <dbReference type="ARBA" id="ARBA00023136"/>
    </source>
</evidence>
<dbReference type="GO" id="GO:0005794">
    <property type="term" value="C:Golgi apparatus"/>
    <property type="evidence" value="ECO:0007669"/>
    <property type="project" value="TreeGrafter"/>
</dbReference>
<proteinExistence type="inferred from homology"/>
<comment type="function">
    <text evidence="10">Regulates also the sphingolipid metabolism.</text>
</comment>
<dbReference type="OrthoDB" id="2192830at2759"/>
<dbReference type="GO" id="GO:0032541">
    <property type="term" value="C:cortical endoplasmic reticulum"/>
    <property type="evidence" value="ECO:0007669"/>
    <property type="project" value="TreeGrafter"/>
</dbReference>
<comment type="function">
    <text evidence="10">Mediator of sterol homeostasis involved in sterol uptake, trafficking and distribution into membranes.</text>
</comment>
<evidence type="ECO:0000256" key="4">
    <source>
        <dbReference type="ARBA" id="ARBA00022692"/>
    </source>
</evidence>
<feature type="transmembrane region" description="Helical" evidence="10">
    <location>
        <begin position="181"/>
        <end position="200"/>
    </location>
</feature>
<evidence type="ECO:0000256" key="3">
    <source>
        <dbReference type="ARBA" id="ARBA00022448"/>
    </source>
</evidence>
<evidence type="ECO:0000256" key="8">
    <source>
        <dbReference type="ARBA" id="ARBA00023098"/>
    </source>
</evidence>
<name>A0A1Q3DEJ8_CEPFO</name>
<keyword evidence="3 10" id="KW-0813">Transport</keyword>
<keyword evidence="7 10" id="KW-0445">Lipid transport</keyword>
<keyword evidence="9 10" id="KW-0472">Membrane</keyword>
<comment type="subcellular location">
    <subcellularLocation>
        <location evidence="1 10">Endoplasmic reticulum membrane</location>
        <topology evidence="1 10">Multi-pass membrane protein</topology>
    </subcellularLocation>
</comment>
<keyword evidence="8 10" id="KW-0443">Lipid metabolism</keyword>
<evidence type="ECO:0000256" key="1">
    <source>
        <dbReference type="ARBA" id="ARBA00004477"/>
    </source>
</evidence>
<dbReference type="GO" id="GO:0097036">
    <property type="term" value="P:regulation of plasma membrane sterol distribution"/>
    <property type="evidence" value="ECO:0007669"/>
    <property type="project" value="UniProtKB-UniRule"/>
</dbReference>
<dbReference type="FunCoup" id="A0A1Q3DEJ8">
    <property type="interactions" value="2485"/>
</dbReference>
<dbReference type="Pfam" id="PF04161">
    <property type="entry name" value="Arv1"/>
    <property type="match status" value="1"/>
</dbReference>
<dbReference type="GO" id="GO:0005789">
    <property type="term" value="C:endoplasmic reticulum membrane"/>
    <property type="evidence" value="ECO:0007669"/>
    <property type="project" value="UniProtKB-SubCell"/>
</dbReference>
<dbReference type="EMBL" id="BDDD01006724">
    <property type="protein sequence ID" value="GAV90897.1"/>
    <property type="molecule type" value="Genomic_DNA"/>
</dbReference>
<feature type="transmembrane region" description="Helical" evidence="10">
    <location>
        <begin position="155"/>
        <end position="175"/>
    </location>
</feature>
<dbReference type="InterPro" id="IPR007290">
    <property type="entry name" value="Arv1"/>
</dbReference>
<reference evidence="12" key="1">
    <citation type="submission" date="2016-04" db="EMBL/GenBank/DDBJ databases">
        <title>Cephalotus genome sequencing.</title>
        <authorList>
            <person name="Fukushima K."/>
            <person name="Hasebe M."/>
            <person name="Fang X."/>
        </authorList>
    </citation>
    <scope>NUCLEOTIDE SEQUENCE [LARGE SCALE GENOMIC DNA]</scope>
    <source>
        <strain evidence="12">cv. St1</strain>
    </source>
</reference>
<evidence type="ECO:0000256" key="5">
    <source>
        <dbReference type="ARBA" id="ARBA00022824"/>
    </source>
</evidence>
<evidence type="ECO:0000256" key="2">
    <source>
        <dbReference type="ARBA" id="ARBA00009187"/>
    </source>
</evidence>
<keyword evidence="10" id="KW-0746">Sphingolipid metabolism</keyword>
<organism evidence="11 12">
    <name type="scientific">Cephalotus follicularis</name>
    <name type="common">Albany pitcher plant</name>
    <dbReference type="NCBI Taxonomy" id="3775"/>
    <lineage>
        <taxon>Eukaryota</taxon>
        <taxon>Viridiplantae</taxon>
        <taxon>Streptophyta</taxon>
        <taxon>Embryophyta</taxon>
        <taxon>Tracheophyta</taxon>
        <taxon>Spermatophyta</taxon>
        <taxon>Magnoliopsida</taxon>
        <taxon>eudicotyledons</taxon>
        <taxon>Gunneridae</taxon>
        <taxon>Pentapetalae</taxon>
        <taxon>rosids</taxon>
        <taxon>fabids</taxon>
        <taxon>Oxalidales</taxon>
        <taxon>Cephalotaceae</taxon>
        <taxon>Cephalotus</taxon>
    </lineage>
</organism>
<accession>A0A1Q3DEJ8</accession>
<comment type="similarity">
    <text evidence="2 10">Belongs to the ARV1 family.</text>
</comment>
<keyword evidence="4 10" id="KW-0812">Transmembrane</keyword>
<dbReference type="Proteomes" id="UP000187406">
    <property type="component" value="Unassembled WGS sequence"/>
</dbReference>
<evidence type="ECO:0000313" key="11">
    <source>
        <dbReference type="EMBL" id="GAV90897.1"/>
    </source>
</evidence>
<comment type="caution">
    <text evidence="11">The sequence shown here is derived from an EMBL/GenBank/DDBJ whole genome shotgun (WGS) entry which is preliminary data.</text>
</comment>
<dbReference type="AlphaFoldDB" id="A0A1Q3DEJ8"/>
<evidence type="ECO:0000256" key="10">
    <source>
        <dbReference type="RuleBase" id="RU368065"/>
    </source>
</evidence>
<feature type="transmembrane region" description="Helical" evidence="10">
    <location>
        <begin position="124"/>
        <end position="143"/>
    </location>
</feature>
<protein>
    <recommendedName>
        <fullName evidence="10">Protein ARV</fullName>
    </recommendedName>
</protein>
<keyword evidence="12" id="KW-1185">Reference proteome</keyword>